<organism evidence="2 3">
    <name type="scientific">Liquidambar formosana</name>
    <name type="common">Formosan gum</name>
    <dbReference type="NCBI Taxonomy" id="63359"/>
    <lineage>
        <taxon>Eukaryota</taxon>
        <taxon>Viridiplantae</taxon>
        <taxon>Streptophyta</taxon>
        <taxon>Embryophyta</taxon>
        <taxon>Tracheophyta</taxon>
        <taxon>Spermatophyta</taxon>
        <taxon>Magnoliopsida</taxon>
        <taxon>eudicotyledons</taxon>
        <taxon>Gunneridae</taxon>
        <taxon>Pentapetalae</taxon>
        <taxon>Saxifragales</taxon>
        <taxon>Altingiaceae</taxon>
        <taxon>Liquidambar</taxon>
    </lineage>
</organism>
<dbReference type="EMBL" id="JBBPBK010000005">
    <property type="protein sequence ID" value="KAK9284966.1"/>
    <property type="molecule type" value="Genomic_DNA"/>
</dbReference>
<gene>
    <name evidence="2" type="ORF">L1049_024148</name>
</gene>
<keyword evidence="3" id="KW-1185">Reference proteome</keyword>
<evidence type="ECO:0000313" key="3">
    <source>
        <dbReference type="Proteomes" id="UP001415857"/>
    </source>
</evidence>
<sequence>MEVFDSVVEPDVPSAEELTKVADTPVEKTGDSDVFEYESKENGVKIFPSSDENCNGFSPVETHMVSKGMEETVLTASEENTGESSVQPDENTGESSGIVDLASKENVETILQQPVDVPSVETTNSDEHTDESEIPESVLTKPIISLTPRALQPTSWTSCCGLFDFLRRSDR</sequence>
<dbReference type="Proteomes" id="UP001415857">
    <property type="component" value="Unassembled WGS sequence"/>
</dbReference>
<comment type="caution">
    <text evidence="2">The sequence shown here is derived from an EMBL/GenBank/DDBJ whole genome shotgun (WGS) entry which is preliminary data.</text>
</comment>
<dbReference type="PANTHER" id="PTHR37187">
    <property type="entry name" value="EXPRESSED PROTEIN"/>
    <property type="match status" value="1"/>
</dbReference>
<accession>A0AAP0X126</accession>
<proteinExistence type="predicted"/>
<protein>
    <submittedName>
        <fullName evidence="2">Uncharacterized protein</fullName>
    </submittedName>
</protein>
<reference evidence="2 3" key="1">
    <citation type="journal article" date="2024" name="Plant J.">
        <title>Genome sequences and population genomics reveal climatic adaptation and genomic divergence between two closely related sweetgum species.</title>
        <authorList>
            <person name="Xu W.Q."/>
            <person name="Ren C.Q."/>
            <person name="Zhang X.Y."/>
            <person name="Comes H.P."/>
            <person name="Liu X.H."/>
            <person name="Li Y.G."/>
            <person name="Kettle C.J."/>
            <person name="Jalonen R."/>
            <person name="Gaisberger H."/>
            <person name="Ma Y.Z."/>
            <person name="Qiu Y.X."/>
        </authorList>
    </citation>
    <scope>NUCLEOTIDE SEQUENCE [LARGE SCALE GENOMIC DNA]</scope>
    <source>
        <strain evidence="2">Hangzhou</strain>
    </source>
</reference>
<dbReference type="PANTHER" id="PTHR37187:SF7">
    <property type="entry name" value="EXPRESSED PROTEIN"/>
    <property type="match status" value="1"/>
</dbReference>
<feature type="compositionally biased region" description="Polar residues" evidence="1">
    <location>
        <begin position="76"/>
        <end position="95"/>
    </location>
</feature>
<evidence type="ECO:0000313" key="2">
    <source>
        <dbReference type="EMBL" id="KAK9284966.1"/>
    </source>
</evidence>
<dbReference type="AlphaFoldDB" id="A0AAP0X126"/>
<feature type="region of interest" description="Disordered" evidence="1">
    <location>
        <begin position="76"/>
        <end position="136"/>
    </location>
</feature>
<name>A0AAP0X126_LIQFO</name>
<evidence type="ECO:0000256" key="1">
    <source>
        <dbReference type="SAM" id="MobiDB-lite"/>
    </source>
</evidence>